<keyword evidence="4" id="KW-0547">Nucleotide-binding</keyword>
<dbReference type="Pfam" id="PF00689">
    <property type="entry name" value="Cation_ATPase_C"/>
    <property type="match status" value="1"/>
</dbReference>
<dbReference type="InterPro" id="IPR023299">
    <property type="entry name" value="ATPase_P-typ_cyto_dom_N"/>
</dbReference>
<dbReference type="SUPFAM" id="SSF81660">
    <property type="entry name" value="Metal cation-transporting ATPase, ATP-binding domain N"/>
    <property type="match status" value="1"/>
</dbReference>
<evidence type="ECO:0000256" key="6">
    <source>
        <dbReference type="ARBA" id="ARBA00022967"/>
    </source>
</evidence>
<evidence type="ECO:0000256" key="7">
    <source>
        <dbReference type="ARBA" id="ARBA00022989"/>
    </source>
</evidence>
<dbReference type="Proteomes" id="UP000332933">
    <property type="component" value="Unassembled WGS sequence"/>
</dbReference>
<dbReference type="InterPro" id="IPR004014">
    <property type="entry name" value="ATPase_P-typ_cation-transptr_N"/>
</dbReference>
<dbReference type="GO" id="GO:0005524">
    <property type="term" value="F:ATP binding"/>
    <property type="evidence" value="ECO:0007669"/>
    <property type="project" value="UniProtKB-KW"/>
</dbReference>
<keyword evidence="8" id="KW-0406">Ion transport</keyword>
<comment type="subcellular location">
    <subcellularLocation>
        <location evidence="1">Cell membrane</location>
        <topology evidence="1">Multi-pass membrane protein</topology>
    </subcellularLocation>
</comment>
<evidence type="ECO:0000313" key="14">
    <source>
        <dbReference type="EMBL" id="KAF0715748.1"/>
    </source>
</evidence>
<dbReference type="Gene3D" id="3.40.1110.10">
    <property type="entry name" value="Calcium-transporting ATPase, cytoplasmic domain N"/>
    <property type="match status" value="1"/>
</dbReference>
<dbReference type="InterPro" id="IPR036412">
    <property type="entry name" value="HAD-like_sf"/>
</dbReference>
<feature type="transmembrane region" description="Helical" evidence="12">
    <location>
        <begin position="118"/>
        <end position="138"/>
    </location>
</feature>
<dbReference type="EMBL" id="CAADRA010000523">
    <property type="protein sequence ID" value="VFT80384.1"/>
    <property type="molecule type" value="Genomic_DNA"/>
</dbReference>
<feature type="region of interest" description="Disordered" evidence="11">
    <location>
        <begin position="1"/>
        <end position="21"/>
    </location>
</feature>
<keyword evidence="2" id="KW-1003">Cell membrane</keyword>
<dbReference type="SFLD" id="SFLDG00002">
    <property type="entry name" value="C1.7:_P-type_atpase_like"/>
    <property type="match status" value="1"/>
</dbReference>
<feature type="transmembrane region" description="Helical" evidence="12">
    <location>
        <begin position="876"/>
        <end position="899"/>
    </location>
</feature>
<sequence>MSADYGAHATPRSRTVNPSEGTGAPLAYEEAYIDLDAVATNHPLSKIVPRDVRTSAGLTVQSVIVQRRTFGRNELSPPKRDSLIIVFLKQFADMFAILLIVAGVLSLVSWFADTTVMLNLYLALVLFGIVVLNALIGFSQEVSSSKIMDSFKNMLPPKCTVVRDGSQCNIDAQDLVVGDLVWVNNGDKVPADIRLLLSTNLKVECSSLTGESEPVRCSNSTMERSVRPLEATNIIFNGSMCHDGSALGLVLSVGDSTVIGRIATLASSAARRKSTMEIEVGAFVKFITVISLTMGLAFFGIGVWRTQGKGVVNLIVNGFIVVMVANVPQGLPATVTSLLAIAAKKLSKHNVLVKRLDCVETLGSMTLIATDKTGTLTKNVMTVTDIWMGREFHRHQADTVHYFTDSAVDFLRDGTPPALVYRAACLCNKATLEANAPVPTSPPFVIPVTKGVTPLQRTNSFLRTQAVLQRKYTGNASDIALLRYCDTLFPSETTREAFPPVFEIPFNSTNKFQIAVVRSLNLGEEEEFDAYIKGAPEVVLGKCSHFVQPDGSVSPVDPEVTAEFMKAYEMFGKNGRRVLAVGTKLGFTKKEAAFDVEASNVPLDQFTFIGLIAIMDPPRDDVPQAIETCHRAGVKVFMVTGDHPLTARAIANQIGLLDDKAATLELVDMSSLPCGVKLGTVPSNWHDMECAVIHGSVVDLLSTAQWDCILSKSALVFARTTPQNKLDIVKQSQARGEIVGVTGDGVNDAPALKRADVGVAMGKNGSDVAREAADIVLMDDSFSSFVLGIKQGRTIFDNLLKTVAYTLAHLCPEIIPVLLSVAIGMPAGLSSLQVLSIDLGTELCPAISLAHEPPEAGLMKRPPRNLKTERLVSKALLIYSYLLVGMVESLGALLAYALVYQKYDISLASLINTSDIYWMSGAPEFCLPHSPAVCFSDAEQVRISNLARSSWYIVTVMSQSFHIWLCKTRTESVFSAGVFSNHVMIYGVVVEWSLLVLLVYVPMVQDVMQAGTASWEPWVISVGVGCVVWGYSEFTKNKIRTNGYSPALRSYFAW</sequence>
<evidence type="ECO:0000256" key="4">
    <source>
        <dbReference type="ARBA" id="ARBA00022741"/>
    </source>
</evidence>
<dbReference type="EMBL" id="VJMH01000523">
    <property type="protein sequence ID" value="KAF0715748.1"/>
    <property type="molecule type" value="Genomic_DNA"/>
</dbReference>
<dbReference type="PROSITE" id="PS00154">
    <property type="entry name" value="ATPASE_E1_E2"/>
    <property type="match status" value="1"/>
</dbReference>
<dbReference type="SUPFAM" id="SSF56784">
    <property type="entry name" value="HAD-like"/>
    <property type="match status" value="1"/>
</dbReference>
<feature type="domain" description="Cation-transporting P-type ATPase N-terminal" evidence="13">
    <location>
        <begin position="43"/>
        <end position="111"/>
    </location>
</feature>
<reference evidence="15 16" key="1">
    <citation type="submission" date="2019-03" db="EMBL/GenBank/DDBJ databases">
        <authorList>
            <person name="Gaulin E."/>
            <person name="Dumas B."/>
        </authorList>
    </citation>
    <scope>NUCLEOTIDE SEQUENCE [LARGE SCALE GENOMIC DNA]</scope>
    <source>
        <strain evidence="15">CBS 568.67</strain>
    </source>
</reference>
<dbReference type="AlphaFoldDB" id="A0A485KEH1"/>
<dbReference type="Pfam" id="PF13246">
    <property type="entry name" value="Cation_ATPase"/>
    <property type="match status" value="1"/>
</dbReference>
<keyword evidence="5" id="KW-0067">ATP-binding</keyword>
<dbReference type="PRINTS" id="PR00121">
    <property type="entry name" value="NAKATPASE"/>
</dbReference>
<dbReference type="PANTHER" id="PTHR43294:SF21">
    <property type="entry name" value="CATION TRANSPORTING ATPASE"/>
    <property type="match status" value="1"/>
</dbReference>
<evidence type="ECO:0000256" key="9">
    <source>
        <dbReference type="ARBA" id="ARBA00023136"/>
    </source>
</evidence>
<dbReference type="InterPro" id="IPR018303">
    <property type="entry name" value="ATPase_P-typ_P_site"/>
</dbReference>
<dbReference type="InterPro" id="IPR044492">
    <property type="entry name" value="P_typ_ATPase_HD_dom"/>
</dbReference>
<keyword evidence="3 12" id="KW-0812">Transmembrane</keyword>
<feature type="transmembrane region" description="Helical" evidence="12">
    <location>
        <begin position="1015"/>
        <end position="1032"/>
    </location>
</feature>
<dbReference type="OrthoDB" id="3352408at2759"/>
<dbReference type="InterPro" id="IPR001757">
    <property type="entry name" value="P_typ_ATPase"/>
</dbReference>
<evidence type="ECO:0000256" key="11">
    <source>
        <dbReference type="SAM" id="MobiDB-lite"/>
    </source>
</evidence>
<dbReference type="FunFam" id="3.40.50.1000:FF:000083">
    <property type="entry name" value="Sodium/potassium-transporting ATPase subunit alpha"/>
    <property type="match status" value="1"/>
</dbReference>
<dbReference type="SFLD" id="SFLDF00027">
    <property type="entry name" value="p-type_atpase"/>
    <property type="match status" value="1"/>
</dbReference>
<dbReference type="GO" id="GO:0036376">
    <property type="term" value="P:sodium ion export across plasma membrane"/>
    <property type="evidence" value="ECO:0007669"/>
    <property type="project" value="TreeGrafter"/>
</dbReference>
<dbReference type="GO" id="GO:0005886">
    <property type="term" value="C:plasma membrane"/>
    <property type="evidence" value="ECO:0007669"/>
    <property type="project" value="UniProtKB-SubCell"/>
</dbReference>
<reference evidence="14" key="2">
    <citation type="submission" date="2019-06" db="EMBL/GenBank/DDBJ databases">
        <title>Genomics analysis of Aphanomyces spp. identifies a new class of oomycete effector associated with host adaptation.</title>
        <authorList>
            <person name="Gaulin E."/>
        </authorList>
    </citation>
    <scope>NUCLEOTIDE SEQUENCE</scope>
    <source>
        <strain evidence="14">CBS 578.67</strain>
    </source>
</reference>
<keyword evidence="6" id="KW-1278">Translocase</keyword>
<dbReference type="SFLD" id="SFLDS00003">
    <property type="entry name" value="Haloacid_Dehalogenase"/>
    <property type="match status" value="1"/>
</dbReference>
<evidence type="ECO:0000313" key="16">
    <source>
        <dbReference type="Proteomes" id="UP000332933"/>
    </source>
</evidence>
<dbReference type="GO" id="GO:1990573">
    <property type="term" value="P:potassium ion import across plasma membrane"/>
    <property type="evidence" value="ECO:0007669"/>
    <property type="project" value="TreeGrafter"/>
</dbReference>
<dbReference type="SUPFAM" id="SSF81653">
    <property type="entry name" value="Calcium ATPase, transduction domain A"/>
    <property type="match status" value="1"/>
</dbReference>
<proteinExistence type="inferred from homology"/>
<evidence type="ECO:0000256" key="10">
    <source>
        <dbReference type="ARBA" id="ARBA00038148"/>
    </source>
</evidence>
<keyword evidence="7 12" id="KW-1133">Transmembrane helix</keyword>
<accession>A0A485KEH1</accession>
<evidence type="ECO:0000256" key="8">
    <source>
        <dbReference type="ARBA" id="ARBA00023065"/>
    </source>
</evidence>
<feature type="transmembrane region" description="Helical" evidence="12">
    <location>
        <begin position="91"/>
        <end position="112"/>
    </location>
</feature>
<dbReference type="GO" id="GO:0006883">
    <property type="term" value="P:intracellular sodium ion homeostasis"/>
    <property type="evidence" value="ECO:0007669"/>
    <property type="project" value="TreeGrafter"/>
</dbReference>
<dbReference type="Pfam" id="PF00122">
    <property type="entry name" value="E1-E2_ATPase"/>
    <property type="match status" value="1"/>
</dbReference>
<dbReference type="Pfam" id="PF00690">
    <property type="entry name" value="Cation_ATPase_N"/>
    <property type="match status" value="1"/>
</dbReference>
<evidence type="ECO:0000256" key="2">
    <source>
        <dbReference type="ARBA" id="ARBA00022475"/>
    </source>
</evidence>
<evidence type="ECO:0000256" key="1">
    <source>
        <dbReference type="ARBA" id="ARBA00004651"/>
    </source>
</evidence>
<dbReference type="InterPro" id="IPR008250">
    <property type="entry name" value="ATPase_P-typ_transduc_dom_A_sf"/>
</dbReference>
<keyword evidence="8" id="KW-0813">Transport</keyword>
<name>A0A485KEH1_9STRA</name>
<dbReference type="Gene3D" id="3.40.50.1000">
    <property type="entry name" value="HAD superfamily/HAD-like"/>
    <property type="match status" value="1"/>
</dbReference>
<evidence type="ECO:0000259" key="13">
    <source>
        <dbReference type="SMART" id="SM00831"/>
    </source>
</evidence>
<dbReference type="PRINTS" id="PR00119">
    <property type="entry name" value="CATATPASE"/>
</dbReference>
<feature type="transmembrane region" description="Helical" evidence="12">
    <location>
        <begin position="978"/>
        <end position="1003"/>
    </location>
</feature>
<gene>
    <name evidence="15" type="primary">Aste57867_3210</name>
    <name evidence="14" type="ORF">As57867_003200</name>
    <name evidence="15" type="ORF">ASTE57867_3210</name>
</gene>
<keyword evidence="9 12" id="KW-0472">Membrane</keyword>
<keyword evidence="16" id="KW-1185">Reference proteome</keyword>
<dbReference type="GO" id="GO:0005391">
    <property type="term" value="F:P-type sodium:potassium-exchanging transporter activity"/>
    <property type="evidence" value="ECO:0007669"/>
    <property type="project" value="TreeGrafter"/>
</dbReference>
<dbReference type="GO" id="GO:1902600">
    <property type="term" value="P:proton transmembrane transport"/>
    <property type="evidence" value="ECO:0007669"/>
    <property type="project" value="TreeGrafter"/>
</dbReference>
<dbReference type="FunFam" id="1.20.1110.10:FF:000095">
    <property type="entry name" value="Sodium/potassium-transporting ATPase subunit alpha-1"/>
    <property type="match status" value="1"/>
</dbReference>
<dbReference type="InterPro" id="IPR006068">
    <property type="entry name" value="ATPase_P-typ_cation-transptr_C"/>
</dbReference>
<organism evidence="15 16">
    <name type="scientific">Aphanomyces stellatus</name>
    <dbReference type="NCBI Taxonomy" id="120398"/>
    <lineage>
        <taxon>Eukaryota</taxon>
        <taxon>Sar</taxon>
        <taxon>Stramenopiles</taxon>
        <taxon>Oomycota</taxon>
        <taxon>Saprolegniomycetes</taxon>
        <taxon>Saprolegniales</taxon>
        <taxon>Verrucalvaceae</taxon>
        <taxon>Aphanomyces</taxon>
    </lineage>
</organism>
<evidence type="ECO:0000313" key="15">
    <source>
        <dbReference type="EMBL" id="VFT80384.1"/>
    </source>
</evidence>
<dbReference type="InterPro" id="IPR023214">
    <property type="entry name" value="HAD_sf"/>
</dbReference>
<dbReference type="InterPro" id="IPR023298">
    <property type="entry name" value="ATPase_P-typ_TM_dom_sf"/>
</dbReference>
<evidence type="ECO:0000256" key="5">
    <source>
        <dbReference type="ARBA" id="ARBA00022840"/>
    </source>
</evidence>
<dbReference type="Gene3D" id="2.70.150.10">
    <property type="entry name" value="Calcium-transporting ATPase, cytoplasmic transduction domain A"/>
    <property type="match status" value="1"/>
</dbReference>
<comment type="similarity">
    <text evidence="10">Belongs to the cation transport ATPase (P-type) (TC 3.A.3) family.</text>
</comment>
<dbReference type="NCBIfam" id="TIGR01494">
    <property type="entry name" value="ATPase_P-type"/>
    <property type="match status" value="2"/>
</dbReference>
<evidence type="ECO:0000256" key="3">
    <source>
        <dbReference type="ARBA" id="ARBA00022692"/>
    </source>
</evidence>
<dbReference type="GO" id="GO:0016887">
    <property type="term" value="F:ATP hydrolysis activity"/>
    <property type="evidence" value="ECO:0007669"/>
    <property type="project" value="InterPro"/>
</dbReference>
<dbReference type="InterPro" id="IPR050510">
    <property type="entry name" value="Cation_transp_ATPase_P-type"/>
</dbReference>
<dbReference type="SUPFAM" id="SSF81665">
    <property type="entry name" value="Calcium ATPase, transmembrane domain M"/>
    <property type="match status" value="1"/>
</dbReference>
<dbReference type="PANTHER" id="PTHR43294">
    <property type="entry name" value="SODIUM/POTASSIUM-TRANSPORTING ATPASE SUBUNIT ALPHA"/>
    <property type="match status" value="1"/>
</dbReference>
<dbReference type="GO" id="GO:0030007">
    <property type="term" value="P:intracellular potassium ion homeostasis"/>
    <property type="evidence" value="ECO:0007669"/>
    <property type="project" value="TreeGrafter"/>
</dbReference>
<dbReference type="InterPro" id="IPR059000">
    <property type="entry name" value="ATPase_P-type_domA"/>
</dbReference>
<feature type="transmembrane region" description="Helical" evidence="12">
    <location>
        <begin position="316"/>
        <end position="342"/>
    </location>
</feature>
<feature type="transmembrane region" description="Helical" evidence="12">
    <location>
        <begin position="282"/>
        <end position="304"/>
    </location>
</feature>
<protein>
    <submittedName>
        <fullName evidence="15">Aste57867_3210 protein</fullName>
    </submittedName>
</protein>
<dbReference type="SMART" id="SM00831">
    <property type="entry name" value="Cation_ATPase_N"/>
    <property type="match status" value="1"/>
</dbReference>
<dbReference type="Gene3D" id="1.20.1110.10">
    <property type="entry name" value="Calcium-transporting ATPase, transmembrane domain"/>
    <property type="match status" value="1"/>
</dbReference>
<evidence type="ECO:0000256" key="12">
    <source>
        <dbReference type="SAM" id="Phobius"/>
    </source>
</evidence>